<evidence type="ECO:0000256" key="18">
    <source>
        <dbReference type="RuleBase" id="RU004445"/>
    </source>
</evidence>
<keyword evidence="15 18" id="KW-0100">Branched-chain amino acid biosynthesis</keyword>
<dbReference type="EC" id="1.1.1.85" evidence="6 16"/>
<evidence type="ECO:0000313" key="20">
    <source>
        <dbReference type="EMBL" id="PCJ22898.1"/>
    </source>
</evidence>
<evidence type="ECO:0000256" key="6">
    <source>
        <dbReference type="ARBA" id="ARBA00013101"/>
    </source>
</evidence>
<dbReference type="GO" id="GO:0009098">
    <property type="term" value="P:L-leucine biosynthetic process"/>
    <property type="evidence" value="ECO:0007669"/>
    <property type="project" value="UniProtKB-UniRule"/>
</dbReference>
<dbReference type="FunFam" id="3.40.718.10:FF:000006">
    <property type="entry name" value="3-isopropylmalate dehydrogenase"/>
    <property type="match status" value="1"/>
</dbReference>
<comment type="cofactor">
    <cofactor evidence="2">
        <name>Mn(2+)</name>
        <dbReference type="ChEBI" id="CHEBI:29035"/>
    </cofactor>
</comment>
<dbReference type="Pfam" id="PF00180">
    <property type="entry name" value="Iso_dh"/>
    <property type="match status" value="1"/>
</dbReference>
<keyword evidence="14" id="KW-0464">Manganese</keyword>
<proteinExistence type="inferred from homology"/>
<reference evidence="21" key="1">
    <citation type="submission" date="2017-08" db="EMBL/GenBank/DDBJ databases">
        <title>A dynamic microbial community with high functional redundancy inhabits the cold, oxic subseafloor aquifer.</title>
        <authorList>
            <person name="Tully B.J."/>
            <person name="Wheat C.G."/>
            <person name="Glazer B.T."/>
            <person name="Huber J.A."/>
        </authorList>
    </citation>
    <scope>NUCLEOTIDE SEQUENCE [LARGE SCALE GENOMIC DNA]</scope>
</reference>
<comment type="similarity">
    <text evidence="4">Belongs to the isocitrate and isopropylmalate dehydrogenases family. LeuB type 1 subfamily.</text>
</comment>
<evidence type="ECO:0000256" key="5">
    <source>
        <dbReference type="ARBA" id="ARBA00011738"/>
    </source>
</evidence>
<dbReference type="EMBL" id="NVVJ01000048">
    <property type="protein sequence ID" value="PCJ22898.1"/>
    <property type="molecule type" value="Genomic_DNA"/>
</dbReference>
<dbReference type="PROSITE" id="PS00470">
    <property type="entry name" value="IDH_IMDH"/>
    <property type="match status" value="1"/>
</dbReference>
<comment type="catalytic activity">
    <reaction evidence="1 18">
        <text>(2R,3S)-3-isopropylmalate + NAD(+) = 4-methyl-2-oxopentanoate + CO2 + NADH</text>
        <dbReference type="Rhea" id="RHEA:32271"/>
        <dbReference type="ChEBI" id="CHEBI:16526"/>
        <dbReference type="ChEBI" id="CHEBI:17865"/>
        <dbReference type="ChEBI" id="CHEBI:35121"/>
        <dbReference type="ChEBI" id="CHEBI:57540"/>
        <dbReference type="ChEBI" id="CHEBI:57945"/>
        <dbReference type="EC" id="1.1.1.85"/>
    </reaction>
</comment>
<evidence type="ECO:0000313" key="21">
    <source>
        <dbReference type="Proteomes" id="UP000218327"/>
    </source>
</evidence>
<comment type="pathway">
    <text evidence="3 18">Amino-acid biosynthesis; L-leucine biosynthesis; L-leucine from 3-methyl-2-oxobutanoate: step 3/4.</text>
</comment>
<comment type="cofactor">
    <cofactor evidence="18">
        <name>Mg(2+)</name>
        <dbReference type="ChEBI" id="CHEBI:18420"/>
    </cofactor>
    <cofactor evidence="18">
        <name>Mn(2+)</name>
        <dbReference type="ChEBI" id="CHEBI:29035"/>
    </cofactor>
    <text evidence="18">Binds 1 Mg(2+) or Mn(2+) ion per subunit.</text>
</comment>
<keyword evidence="9" id="KW-0028">Amino-acid biosynthesis</keyword>
<keyword evidence="12 17" id="KW-0560">Oxidoreductase</keyword>
<comment type="function">
    <text evidence="18">Catalyzes the oxidation of 3-carboxy-2-hydroxy-4-methylpentanoate (3-isopropylmalate) to 3-carboxy-4-methyl-2-oxopentanoate. The product decarboxylates to 4-methyl-2 oxopentanoate.</text>
</comment>
<organism evidence="20 21">
    <name type="scientific">SAR86 cluster bacterium</name>
    <dbReference type="NCBI Taxonomy" id="2030880"/>
    <lineage>
        <taxon>Bacteria</taxon>
        <taxon>Pseudomonadati</taxon>
        <taxon>Pseudomonadota</taxon>
        <taxon>Gammaproteobacteria</taxon>
        <taxon>SAR86 cluster</taxon>
    </lineage>
</organism>
<evidence type="ECO:0000256" key="17">
    <source>
        <dbReference type="RuleBase" id="RU004443"/>
    </source>
</evidence>
<dbReference type="SMART" id="SM01329">
    <property type="entry name" value="Iso_dh"/>
    <property type="match status" value="1"/>
</dbReference>
<comment type="caution">
    <text evidence="20">The sequence shown here is derived from an EMBL/GenBank/DDBJ whole genome shotgun (WGS) entry which is preliminary data.</text>
</comment>
<dbReference type="InterPro" id="IPR019818">
    <property type="entry name" value="IsoCit/isopropylmalate_DH_CS"/>
</dbReference>
<accession>A0A2A5AVU7</accession>
<feature type="domain" description="Isopropylmalate dehydrogenase-like" evidence="19">
    <location>
        <begin position="5"/>
        <end position="358"/>
    </location>
</feature>
<evidence type="ECO:0000256" key="4">
    <source>
        <dbReference type="ARBA" id="ARBA00008319"/>
    </source>
</evidence>
<dbReference type="NCBIfam" id="TIGR00169">
    <property type="entry name" value="leuB"/>
    <property type="match status" value="1"/>
</dbReference>
<evidence type="ECO:0000256" key="11">
    <source>
        <dbReference type="ARBA" id="ARBA00022842"/>
    </source>
</evidence>
<dbReference type="Gene3D" id="3.40.718.10">
    <property type="entry name" value="Isopropylmalate Dehydrogenase"/>
    <property type="match status" value="1"/>
</dbReference>
<protein>
    <recommendedName>
        <fullName evidence="7 16">3-isopropylmalate dehydrogenase</fullName>
        <ecNumber evidence="6 16">1.1.1.85</ecNumber>
    </recommendedName>
</protein>
<evidence type="ECO:0000256" key="16">
    <source>
        <dbReference type="NCBIfam" id="TIGR00169"/>
    </source>
</evidence>
<evidence type="ECO:0000259" key="19">
    <source>
        <dbReference type="SMART" id="SM01329"/>
    </source>
</evidence>
<dbReference type="GO" id="GO:0003862">
    <property type="term" value="F:3-isopropylmalate dehydrogenase activity"/>
    <property type="evidence" value="ECO:0007669"/>
    <property type="project" value="UniProtKB-UniRule"/>
</dbReference>
<evidence type="ECO:0000256" key="10">
    <source>
        <dbReference type="ARBA" id="ARBA00022723"/>
    </source>
</evidence>
<dbReference type="Proteomes" id="UP000218327">
    <property type="component" value="Unassembled WGS sequence"/>
</dbReference>
<gene>
    <name evidence="20" type="primary">leuB</name>
    <name evidence="20" type="ORF">COA96_13135</name>
</gene>
<evidence type="ECO:0000256" key="7">
    <source>
        <dbReference type="ARBA" id="ARBA00019276"/>
    </source>
</evidence>
<keyword evidence="13 18" id="KW-0520">NAD</keyword>
<evidence type="ECO:0000256" key="2">
    <source>
        <dbReference type="ARBA" id="ARBA00001936"/>
    </source>
</evidence>
<evidence type="ECO:0000256" key="12">
    <source>
        <dbReference type="ARBA" id="ARBA00023002"/>
    </source>
</evidence>
<keyword evidence="10 18" id="KW-0479">Metal-binding</keyword>
<dbReference type="GO" id="GO:0000287">
    <property type="term" value="F:magnesium ion binding"/>
    <property type="evidence" value="ECO:0007669"/>
    <property type="project" value="InterPro"/>
</dbReference>
<dbReference type="SUPFAM" id="SSF53659">
    <property type="entry name" value="Isocitrate/Isopropylmalate dehydrogenase-like"/>
    <property type="match status" value="1"/>
</dbReference>
<keyword evidence="11" id="KW-0460">Magnesium</keyword>
<evidence type="ECO:0000256" key="9">
    <source>
        <dbReference type="ARBA" id="ARBA00022605"/>
    </source>
</evidence>
<dbReference type="GO" id="GO:0005829">
    <property type="term" value="C:cytosol"/>
    <property type="evidence" value="ECO:0007669"/>
    <property type="project" value="TreeGrafter"/>
</dbReference>
<dbReference type="UniPathway" id="UPA00048">
    <property type="reaction ID" value="UER00072"/>
</dbReference>
<evidence type="ECO:0000256" key="14">
    <source>
        <dbReference type="ARBA" id="ARBA00023211"/>
    </source>
</evidence>
<sequence>MTSYKIALLDGDGIGPEIMTEAVKILELISSRNNINFELNHGAFGAQAYFDHGHSFPEATKQLCDEADAILKGPIGLSYEESKKIPVDMQPERGALLPMRRRYNTFANFRPVFLPKSLAHFSPLKPEIIGDGIDFIIIRELVGGLYFGKKETGINEQGLRYVSESLEYDEGQIARIAKVAFDTAQKRKKVLHNIHKSNVLKSSVLWNEVIGEVAQDYPDVEVKHILVDAAATYLCLNPTQFDVMVMENMFGDILSDQAGGILGSLGLMPSACIGPEKAYYEPSHGSAPDIAGQNIANPYSMIGSVAMMLEMSFGMEQEAKNVWHAMQNVFAQGNSTSDLSKPGSDVNMISTQKFGDLVAEELAQTSVVGA</sequence>
<name>A0A2A5AVU7_9GAMM</name>
<evidence type="ECO:0000256" key="3">
    <source>
        <dbReference type="ARBA" id="ARBA00004762"/>
    </source>
</evidence>
<keyword evidence="8 18" id="KW-0432">Leucine biosynthesis</keyword>
<dbReference type="PANTHER" id="PTHR42979">
    <property type="entry name" value="3-ISOPROPYLMALATE DEHYDROGENASE"/>
    <property type="match status" value="1"/>
</dbReference>
<dbReference type="InterPro" id="IPR004429">
    <property type="entry name" value="Isopropylmalate_DH"/>
</dbReference>
<dbReference type="GO" id="GO:0051287">
    <property type="term" value="F:NAD binding"/>
    <property type="evidence" value="ECO:0007669"/>
    <property type="project" value="InterPro"/>
</dbReference>
<evidence type="ECO:0000256" key="15">
    <source>
        <dbReference type="ARBA" id="ARBA00023304"/>
    </source>
</evidence>
<dbReference type="PANTHER" id="PTHR42979:SF1">
    <property type="entry name" value="3-ISOPROPYLMALATE DEHYDROGENASE"/>
    <property type="match status" value="1"/>
</dbReference>
<evidence type="ECO:0000256" key="13">
    <source>
        <dbReference type="ARBA" id="ARBA00023027"/>
    </source>
</evidence>
<dbReference type="InterPro" id="IPR024084">
    <property type="entry name" value="IsoPropMal-DH-like_dom"/>
</dbReference>
<evidence type="ECO:0000256" key="1">
    <source>
        <dbReference type="ARBA" id="ARBA00000624"/>
    </source>
</evidence>
<comment type="subunit">
    <text evidence="5 18">Homodimer.</text>
</comment>
<dbReference type="AlphaFoldDB" id="A0A2A5AVU7"/>
<evidence type="ECO:0000256" key="8">
    <source>
        <dbReference type="ARBA" id="ARBA00022430"/>
    </source>
</evidence>